<evidence type="ECO:0000256" key="2">
    <source>
        <dbReference type="ARBA" id="ARBA00034247"/>
    </source>
</evidence>
<keyword evidence="3" id="KW-0812">Transmembrane</keyword>
<dbReference type="Proteomes" id="UP001139308">
    <property type="component" value="Unassembled WGS sequence"/>
</dbReference>
<dbReference type="CDD" id="cd01949">
    <property type="entry name" value="GGDEF"/>
    <property type="match status" value="1"/>
</dbReference>
<keyword evidence="3" id="KW-1133">Transmembrane helix</keyword>
<dbReference type="SMART" id="SM00267">
    <property type="entry name" value="GGDEF"/>
    <property type="match status" value="1"/>
</dbReference>
<dbReference type="InterPro" id="IPR000160">
    <property type="entry name" value="GGDEF_dom"/>
</dbReference>
<dbReference type="InterPro" id="IPR033424">
    <property type="entry name" value="MASE4"/>
</dbReference>
<evidence type="ECO:0000256" key="3">
    <source>
        <dbReference type="SAM" id="Phobius"/>
    </source>
</evidence>
<dbReference type="NCBIfam" id="TIGR00254">
    <property type="entry name" value="GGDEF"/>
    <property type="match status" value="1"/>
</dbReference>
<evidence type="ECO:0000313" key="6">
    <source>
        <dbReference type="Proteomes" id="UP001139308"/>
    </source>
</evidence>
<feature type="transmembrane region" description="Helical" evidence="3">
    <location>
        <begin position="41"/>
        <end position="64"/>
    </location>
</feature>
<proteinExistence type="predicted"/>
<organism evidence="5 6">
    <name type="scientific">Paraburkholderia tagetis</name>
    <dbReference type="NCBI Taxonomy" id="2913261"/>
    <lineage>
        <taxon>Bacteria</taxon>
        <taxon>Pseudomonadati</taxon>
        <taxon>Pseudomonadota</taxon>
        <taxon>Betaproteobacteria</taxon>
        <taxon>Burkholderiales</taxon>
        <taxon>Burkholderiaceae</taxon>
        <taxon>Paraburkholderia</taxon>
    </lineage>
</organism>
<evidence type="ECO:0000313" key="5">
    <source>
        <dbReference type="EMBL" id="MCG5078050.1"/>
    </source>
</evidence>
<dbReference type="PROSITE" id="PS50887">
    <property type="entry name" value="GGDEF"/>
    <property type="match status" value="1"/>
</dbReference>
<accession>A0A9X2A0G5</accession>
<dbReference type="PANTHER" id="PTHR45138:SF9">
    <property type="entry name" value="DIGUANYLATE CYCLASE DGCM-RELATED"/>
    <property type="match status" value="1"/>
</dbReference>
<feature type="domain" description="GGDEF" evidence="4">
    <location>
        <begin position="330"/>
        <end position="470"/>
    </location>
</feature>
<dbReference type="SUPFAM" id="SSF55073">
    <property type="entry name" value="Nucleotide cyclase"/>
    <property type="match status" value="1"/>
</dbReference>
<feature type="transmembrane region" description="Helical" evidence="3">
    <location>
        <begin position="76"/>
        <end position="95"/>
    </location>
</feature>
<dbReference type="GO" id="GO:0005886">
    <property type="term" value="C:plasma membrane"/>
    <property type="evidence" value="ECO:0007669"/>
    <property type="project" value="TreeGrafter"/>
</dbReference>
<comment type="catalytic activity">
    <reaction evidence="2">
        <text>2 GTP = 3',3'-c-di-GMP + 2 diphosphate</text>
        <dbReference type="Rhea" id="RHEA:24898"/>
        <dbReference type="ChEBI" id="CHEBI:33019"/>
        <dbReference type="ChEBI" id="CHEBI:37565"/>
        <dbReference type="ChEBI" id="CHEBI:58805"/>
        <dbReference type="EC" id="2.7.7.65"/>
    </reaction>
</comment>
<dbReference type="AlphaFoldDB" id="A0A9X2A0G5"/>
<feature type="transmembrane region" description="Helical" evidence="3">
    <location>
        <begin position="115"/>
        <end position="135"/>
    </location>
</feature>
<dbReference type="Gene3D" id="3.30.70.270">
    <property type="match status" value="1"/>
</dbReference>
<feature type="transmembrane region" description="Helical" evidence="3">
    <location>
        <begin position="155"/>
        <end position="181"/>
    </location>
</feature>
<dbReference type="PANTHER" id="PTHR45138">
    <property type="entry name" value="REGULATORY COMPONENTS OF SENSORY TRANSDUCTION SYSTEM"/>
    <property type="match status" value="1"/>
</dbReference>
<dbReference type="InterPro" id="IPR043128">
    <property type="entry name" value="Rev_trsase/Diguanyl_cyclase"/>
</dbReference>
<gene>
    <name evidence="5" type="ORF">L5014_32740</name>
</gene>
<dbReference type="EC" id="2.7.7.65" evidence="1"/>
<feature type="transmembrane region" description="Helical" evidence="3">
    <location>
        <begin position="230"/>
        <end position="248"/>
    </location>
</feature>
<evidence type="ECO:0000256" key="1">
    <source>
        <dbReference type="ARBA" id="ARBA00012528"/>
    </source>
</evidence>
<dbReference type="Pfam" id="PF00990">
    <property type="entry name" value="GGDEF"/>
    <property type="match status" value="1"/>
</dbReference>
<dbReference type="InterPro" id="IPR050469">
    <property type="entry name" value="Diguanylate_Cyclase"/>
</dbReference>
<comment type="caution">
    <text evidence="5">The sequence shown here is derived from an EMBL/GenBank/DDBJ whole genome shotgun (WGS) entry which is preliminary data.</text>
</comment>
<evidence type="ECO:0000259" key="4">
    <source>
        <dbReference type="PROSITE" id="PS50887"/>
    </source>
</evidence>
<dbReference type="GO" id="GO:1902201">
    <property type="term" value="P:negative regulation of bacterial-type flagellum-dependent cell motility"/>
    <property type="evidence" value="ECO:0007669"/>
    <property type="project" value="TreeGrafter"/>
</dbReference>
<reference evidence="5" key="1">
    <citation type="submission" date="2022-01" db="EMBL/GenBank/DDBJ databases">
        <title>Genome sequence and assembly of Parabukholderia sp. RG36.</title>
        <authorList>
            <person name="Chhetri G."/>
        </authorList>
    </citation>
    <scope>NUCLEOTIDE SEQUENCE</scope>
    <source>
        <strain evidence="5">RG36</strain>
    </source>
</reference>
<keyword evidence="6" id="KW-1185">Reference proteome</keyword>
<dbReference type="RefSeq" id="WP_238467939.1">
    <property type="nucleotide sequence ID" value="NZ_JAKLJA010000048.1"/>
</dbReference>
<feature type="transmembrane region" description="Helical" evidence="3">
    <location>
        <begin position="201"/>
        <end position="223"/>
    </location>
</feature>
<dbReference type="GO" id="GO:0043709">
    <property type="term" value="P:cell adhesion involved in single-species biofilm formation"/>
    <property type="evidence" value="ECO:0007669"/>
    <property type="project" value="TreeGrafter"/>
</dbReference>
<sequence>MYGLLIGPATRRQAIFAGLCALAILLTLALAAPRARDALPAIGPFMPMCALTVFTTSCIAAFLLGARFAATRLPMLAALGGAYAFTAITVALQLLMFPGVFTRTGLLGAGPHSAAWMWVVWHAGFPALVIVAELVRSGASADPPLRPGLDARAWLLIAGPAVLAAALGVFVVHFNLVAPWHASTATSTAAAATAQTPPAGMVANATGLVICALDIVAIAVVLLKGRLQLVLDWWIAVALLASLVDAALNTLSIERFTLGWYVARLFSMFAPGVLVCVLVWEVTALYRQLSEEHASLIQTSTHDALTRVYNRSYFDEQFRRAFERAALGAQPLSLVMIDVDHFKHYNDAYGHLHGDACLCAVAEALGLTLRPGDFVARYGGEEFALVLPGADANEACAVAERARAAVARLAIPTPAAAGRVTVSAGCATSAPGASGDPATSAAPHALIAAADAALYAAKRAGRNRVARAGESLV</sequence>
<dbReference type="EMBL" id="JAKLJA010000048">
    <property type="protein sequence ID" value="MCG5078050.1"/>
    <property type="molecule type" value="Genomic_DNA"/>
</dbReference>
<protein>
    <recommendedName>
        <fullName evidence="1">diguanylate cyclase</fullName>
        <ecNumber evidence="1">2.7.7.65</ecNumber>
    </recommendedName>
</protein>
<name>A0A9X2A0G5_9BURK</name>
<feature type="transmembrane region" description="Helical" evidence="3">
    <location>
        <begin position="260"/>
        <end position="280"/>
    </location>
</feature>
<dbReference type="GO" id="GO:0052621">
    <property type="term" value="F:diguanylate cyclase activity"/>
    <property type="evidence" value="ECO:0007669"/>
    <property type="project" value="UniProtKB-EC"/>
</dbReference>
<dbReference type="FunFam" id="3.30.70.270:FF:000001">
    <property type="entry name" value="Diguanylate cyclase domain protein"/>
    <property type="match status" value="1"/>
</dbReference>
<dbReference type="InterPro" id="IPR029787">
    <property type="entry name" value="Nucleotide_cyclase"/>
</dbReference>
<keyword evidence="3" id="KW-0472">Membrane</keyword>
<dbReference type="Pfam" id="PF17158">
    <property type="entry name" value="MASE4"/>
    <property type="match status" value="1"/>
</dbReference>